<dbReference type="EMBL" id="FTPK01000002">
    <property type="protein sequence ID" value="SIT68281.1"/>
    <property type="molecule type" value="Genomic_DNA"/>
</dbReference>
<protein>
    <submittedName>
        <fullName evidence="1">Uncharacterized protein</fullName>
    </submittedName>
</protein>
<evidence type="ECO:0000313" key="1">
    <source>
        <dbReference type="EMBL" id="SIT68281.1"/>
    </source>
</evidence>
<evidence type="ECO:0000313" key="2">
    <source>
        <dbReference type="Proteomes" id="UP000223759"/>
    </source>
</evidence>
<organism evidence="1 2">
    <name type="scientific">Ectothiorhodosinus mongolicus</name>
    <dbReference type="NCBI Taxonomy" id="233100"/>
    <lineage>
        <taxon>Bacteria</taxon>
        <taxon>Pseudomonadati</taxon>
        <taxon>Pseudomonadota</taxon>
        <taxon>Gammaproteobacteria</taxon>
        <taxon>Chromatiales</taxon>
        <taxon>Ectothiorhodospiraceae</taxon>
        <taxon>Ectothiorhodosinus</taxon>
    </lineage>
</organism>
<dbReference type="AlphaFoldDB" id="A0A1R3VTW0"/>
<name>A0A1R3VTW0_9GAMM</name>
<reference evidence="1 2" key="1">
    <citation type="submission" date="2017-01" db="EMBL/GenBank/DDBJ databases">
        <authorList>
            <person name="Mah S.A."/>
            <person name="Swanson W.J."/>
            <person name="Moy G.W."/>
            <person name="Vacquier V.D."/>
        </authorList>
    </citation>
    <scope>NUCLEOTIDE SEQUENCE [LARGE SCALE GENOMIC DNA]</scope>
    <source>
        <strain evidence="1 2">M9</strain>
    </source>
</reference>
<gene>
    <name evidence="1" type="ORF">SAMN05216526_0810</name>
</gene>
<sequence>MKELNIREMRANMGCLDELVAEEGEWVISFRQGLDEEMIFVRKV</sequence>
<dbReference type="Proteomes" id="UP000223759">
    <property type="component" value="Unassembled WGS sequence"/>
</dbReference>
<proteinExistence type="predicted"/>
<accession>A0A1R3VTW0</accession>
<keyword evidence="2" id="KW-1185">Reference proteome</keyword>
<dbReference type="RefSeq" id="WP_268753137.1">
    <property type="nucleotide sequence ID" value="NZ_CP023018.1"/>
</dbReference>